<dbReference type="InterPro" id="IPR023271">
    <property type="entry name" value="Aquaporin-like"/>
</dbReference>
<keyword evidence="6 10" id="KW-1133">Transmembrane helix</keyword>
<dbReference type="PRINTS" id="PR00783">
    <property type="entry name" value="MINTRINSICP"/>
</dbReference>
<dbReference type="GO" id="GO:0015250">
    <property type="term" value="F:water channel activity"/>
    <property type="evidence" value="ECO:0007669"/>
    <property type="project" value="TreeGrafter"/>
</dbReference>
<evidence type="ECO:0000313" key="12">
    <source>
        <dbReference type="Proteomes" id="UP001485043"/>
    </source>
</evidence>
<dbReference type="PANTHER" id="PTHR19139:SF199">
    <property type="entry name" value="MIP17260P"/>
    <property type="match status" value="1"/>
</dbReference>
<accession>A0AAW1T131</accession>
<evidence type="ECO:0000256" key="9">
    <source>
        <dbReference type="SAM" id="MobiDB-lite"/>
    </source>
</evidence>
<evidence type="ECO:0000256" key="7">
    <source>
        <dbReference type="ARBA" id="ARBA00023136"/>
    </source>
</evidence>
<protein>
    <recommendedName>
        <fullName evidence="13">Aquaporin</fullName>
    </recommendedName>
</protein>
<sequence length="407" mass="42627">MADCMALAGASPPLRLSLKYAQSTEDAPAIGKPESQPEDPVNECQHLLKMTPHTRRLWAALLAEFVGLMIFQIYGGNAADEVAAFGNGITLVILVYATANVSGGHLNPAVTLATCLTGHTSWSKGGLYCLAQLLGAIFGALIETGLLPTATVGGGSGPGCFTHTKGVPITTAQLFWWEAIMTFTLVSVVFATAVTKPGHGNIAGLAVGFSLFAAAFVGGPFTGAALNPARVLGPAMVFDCYWNTAFVYVIGELFGGLVAAILVLPLYGFGQFGSLFDTRLFQLLGMGVPHNLARYHQDATPRTGLSHPAAPMGAVPFSHSPALMQGAVGPDHRSSELTEIQLSAATPPATPPSFTRQPTHPSLSTLADYADPRRPQQHSHAPGSSKAISTPQSRPGESPHSWRLGNH</sequence>
<proteinExistence type="inferred from homology"/>
<feature type="compositionally biased region" description="Polar residues" evidence="9">
    <location>
        <begin position="353"/>
        <end position="365"/>
    </location>
</feature>
<evidence type="ECO:0000313" key="11">
    <source>
        <dbReference type="EMBL" id="KAK9862623.1"/>
    </source>
</evidence>
<feature type="region of interest" description="Disordered" evidence="9">
    <location>
        <begin position="345"/>
        <end position="407"/>
    </location>
</feature>
<dbReference type="EMBL" id="JALJOV010000579">
    <property type="protein sequence ID" value="KAK9862623.1"/>
    <property type="molecule type" value="Genomic_DNA"/>
</dbReference>
<keyword evidence="12" id="KW-1185">Reference proteome</keyword>
<dbReference type="GO" id="GO:0005886">
    <property type="term" value="C:plasma membrane"/>
    <property type="evidence" value="ECO:0007669"/>
    <property type="project" value="UniProtKB-SubCell"/>
</dbReference>
<keyword evidence="3 8" id="KW-0813">Transport</keyword>
<dbReference type="AlphaFoldDB" id="A0AAW1T131"/>
<feature type="transmembrane region" description="Helical" evidence="10">
    <location>
        <begin position="57"/>
        <end position="76"/>
    </location>
</feature>
<dbReference type="InterPro" id="IPR000425">
    <property type="entry name" value="MIP"/>
</dbReference>
<comment type="subcellular location">
    <subcellularLocation>
        <location evidence="1">Cell membrane</location>
        <topology evidence="1">Multi-pass membrane protein</topology>
    </subcellularLocation>
</comment>
<feature type="transmembrane region" description="Helical" evidence="10">
    <location>
        <begin position="125"/>
        <end position="142"/>
    </location>
</feature>
<dbReference type="Pfam" id="PF00230">
    <property type="entry name" value="MIP"/>
    <property type="match status" value="1"/>
</dbReference>
<dbReference type="InterPro" id="IPR022357">
    <property type="entry name" value="MIP_CS"/>
</dbReference>
<gene>
    <name evidence="11" type="ORF">WJX84_001527</name>
</gene>
<dbReference type="Gene3D" id="1.20.1080.10">
    <property type="entry name" value="Glycerol uptake facilitator protein"/>
    <property type="match status" value="1"/>
</dbReference>
<organism evidence="11 12">
    <name type="scientific">Apatococcus fuscideae</name>
    <dbReference type="NCBI Taxonomy" id="2026836"/>
    <lineage>
        <taxon>Eukaryota</taxon>
        <taxon>Viridiplantae</taxon>
        <taxon>Chlorophyta</taxon>
        <taxon>core chlorophytes</taxon>
        <taxon>Trebouxiophyceae</taxon>
        <taxon>Chlorellales</taxon>
        <taxon>Chlorellaceae</taxon>
        <taxon>Apatococcus</taxon>
    </lineage>
</organism>
<evidence type="ECO:0000256" key="3">
    <source>
        <dbReference type="ARBA" id="ARBA00022448"/>
    </source>
</evidence>
<dbReference type="InterPro" id="IPR034294">
    <property type="entry name" value="Aquaporin_transptr"/>
</dbReference>
<evidence type="ECO:0000256" key="10">
    <source>
        <dbReference type="SAM" id="Phobius"/>
    </source>
</evidence>
<evidence type="ECO:0000256" key="4">
    <source>
        <dbReference type="ARBA" id="ARBA00022475"/>
    </source>
</evidence>
<evidence type="ECO:0000256" key="5">
    <source>
        <dbReference type="ARBA" id="ARBA00022692"/>
    </source>
</evidence>
<keyword evidence="5 8" id="KW-0812">Transmembrane</keyword>
<dbReference type="SUPFAM" id="SSF81338">
    <property type="entry name" value="Aquaporin-like"/>
    <property type="match status" value="1"/>
</dbReference>
<feature type="compositionally biased region" description="Polar residues" evidence="9">
    <location>
        <begin position="386"/>
        <end position="395"/>
    </location>
</feature>
<keyword evidence="4" id="KW-1003">Cell membrane</keyword>
<dbReference type="Proteomes" id="UP001485043">
    <property type="component" value="Unassembled WGS sequence"/>
</dbReference>
<comment type="caution">
    <text evidence="11">The sequence shown here is derived from an EMBL/GenBank/DDBJ whole genome shotgun (WGS) entry which is preliminary data.</text>
</comment>
<evidence type="ECO:0008006" key="13">
    <source>
        <dbReference type="Google" id="ProtNLM"/>
    </source>
</evidence>
<evidence type="ECO:0000256" key="8">
    <source>
        <dbReference type="RuleBase" id="RU000477"/>
    </source>
</evidence>
<keyword evidence="7 10" id="KW-0472">Membrane</keyword>
<evidence type="ECO:0000256" key="1">
    <source>
        <dbReference type="ARBA" id="ARBA00004651"/>
    </source>
</evidence>
<reference evidence="11 12" key="1">
    <citation type="journal article" date="2024" name="Nat. Commun.">
        <title>Phylogenomics reveals the evolutionary origins of lichenization in chlorophyte algae.</title>
        <authorList>
            <person name="Puginier C."/>
            <person name="Libourel C."/>
            <person name="Otte J."/>
            <person name="Skaloud P."/>
            <person name="Haon M."/>
            <person name="Grisel S."/>
            <person name="Petersen M."/>
            <person name="Berrin J.G."/>
            <person name="Delaux P.M."/>
            <person name="Dal Grande F."/>
            <person name="Keller J."/>
        </authorList>
    </citation>
    <scope>NUCLEOTIDE SEQUENCE [LARGE SCALE GENOMIC DNA]</scope>
    <source>
        <strain evidence="11 12">SAG 2523</strain>
    </source>
</reference>
<evidence type="ECO:0000256" key="6">
    <source>
        <dbReference type="ARBA" id="ARBA00022989"/>
    </source>
</evidence>
<feature type="transmembrane region" description="Helical" evidence="10">
    <location>
        <begin position="202"/>
        <end position="226"/>
    </location>
</feature>
<dbReference type="PROSITE" id="PS00221">
    <property type="entry name" value="MIP"/>
    <property type="match status" value="1"/>
</dbReference>
<feature type="transmembrane region" description="Helical" evidence="10">
    <location>
        <begin position="174"/>
        <end position="195"/>
    </location>
</feature>
<name>A0AAW1T131_9CHLO</name>
<evidence type="ECO:0000256" key="2">
    <source>
        <dbReference type="ARBA" id="ARBA00006175"/>
    </source>
</evidence>
<feature type="transmembrane region" description="Helical" evidence="10">
    <location>
        <begin position="82"/>
        <end position="104"/>
    </location>
</feature>
<comment type="similarity">
    <text evidence="2 8">Belongs to the MIP/aquaporin (TC 1.A.8) family.</text>
</comment>
<feature type="transmembrane region" description="Helical" evidence="10">
    <location>
        <begin position="246"/>
        <end position="269"/>
    </location>
</feature>
<dbReference type="PANTHER" id="PTHR19139">
    <property type="entry name" value="AQUAPORIN TRANSPORTER"/>
    <property type="match status" value="1"/>
</dbReference>